<proteinExistence type="predicted"/>
<comment type="caution">
    <text evidence="1">The sequence shown here is derived from an EMBL/GenBank/DDBJ whole genome shotgun (WGS) entry which is preliminary data.</text>
</comment>
<dbReference type="EMBL" id="QRZM01000001">
    <property type="protein sequence ID" value="RGV79046.1"/>
    <property type="molecule type" value="Genomic_DNA"/>
</dbReference>
<protein>
    <recommendedName>
        <fullName evidence="3">Flagellar protein FlgN</fullName>
    </recommendedName>
</protein>
<evidence type="ECO:0008006" key="3">
    <source>
        <dbReference type="Google" id="ProtNLM"/>
    </source>
</evidence>
<sequence>MALDLERIMLLLQKRLNGMQEMKRLTGELLESTSRNDQVSLGLILQMRADEMARIEAAGEQIWLMAEQGPEEAGQVRWLMSQEFLRTGEPKGFEERKILEIRSKTASLLKEVREADQRLNQHIGGRRSYYASNK</sequence>
<evidence type="ECO:0000313" key="1">
    <source>
        <dbReference type="EMBL" id="RGV79046.1"/>
    </source>
</evidence>
<reference evidence="1 2" key="1">
    <citation type="submission" date="2018-08" db="EMBL/GenBank/DDBJ databases">
        <title>A genome reference for cultivated species of the human gut microbiota.</title>
        <authorList>
            <person name="Zou Y."/>
            <person name="Xue W."/>
            <person name="Luo G."/>
        </authorList>
    </citation>
    <scope>NUCLEOTIDE SEQUENCE [LARGE SCALE GENOMIC DNA]</scope>
    <source>
        <strain evidence="1 2">AF14-18</strain>
    </source>
</reference>
<dbReference type="AlphaFoldDB" id="A0A412ZFS7"/>
<accession>A0A412ZFS7</accession>
<organism evidence="1 2">
    <name type="scientific">Enterocloster bolteae</name>
    <dbReference type="NCBI Taxonomy" id="208479"/>
    <lineage>
        <taxon>Bacteria</taxon>
        <taxon>Bacillati</taxon>
        <taxon>Bacillota</taxon>
        <taxon>Clostridia</taxon>
        <taxon>Lachnospirales</taxon>
        <taxon>Lachnospiraceae</taxon>
        <taxon>Enterocloster</taxon>
    </lineage>
</organism>
<dbReference type="RefSeq" id="WP_118017661.1">
    <property type="nucleotide sequence ID" value="NZ_CAUHGS010000001.1"/>
</dbReference>
<dbReference type="Proteomes" id="UP000284543">
    <property type="component" value="Unassembled WGS sequence"/>
</dbReference>
<gene>
    <name evidence="1" type="ORF">DWW02_04810</name>
</gene>
<evidence type="ECO:0000313" key="2">
    <source>
        <dbReference type="Proteomes" id="UP000284543"/>
    </source>
</evidence>
<name>A0A412ZFS7_9FIRM</name>